<dbReference type="Proteomes" id="UP000191056">
    <property type="component" value="Unassembled WGS sequence"/>
</dbReference>
<accession>A0A1V4IMK1</accession>
<gene>
    <name evidence="2" type="ORF">CLCHR_26170</name>
</gene>
<dbReference type="AlphaFoldDB" id="A0A1V4IMK1"/>
<feature type="transmembrane region" description="Helical" evidence="1">
    <location>
        <begin position="127"/>
        <end position="149"/>
    </location>
</feature>
<reference evidence="2 3" key="1">
    <citation type="submission" date="2017-03" db="EMBL/GenBank/DDBJ databases">
        <title>Genome sequence of Clostridium chromiireducens DSM 23318.</title>
        <authorList>
            <person name="Poehlein A."/>
            <person name="Daniel R."/>
        </authorList>
    </citation>
    <scope>NUCLEOTIDE SEQUENCE [LARGE SCALE GENOMIC DNA]</scope>
    <source>
        <strain evidence="2 3">DSM 23318</strain>
    </source>
</reference>
<organism evidence="2 3">
    <name type="scientific">Clostridium chromiireducens</name>
    <dbReference type="NCBI Taxonomy" id="225345"/>
    <lineage>
        <taxon>Bacteria</taxon>
        <taxon>Bacillati</taxon>
        <taxon>Bacillota</taxon>
        <taxon>Clostridia</taxon>
        <taxon>Eubacteriales</taxon>
        <taxon>Clostridiaceae</taxon>
        <taxon>Clostridium</taxon>
    </lineage>
</organism>
<protein>
    <submittedName>
        <fullName evidence="2">Uncharacterized protein</fullName>
    </submittedName>
</protein>
<proteinExistence type="predicted"/>
<keyword evidence="3" id="KW-1185">Reference proteome</keyword>
<keyword evidence="1" id="KW-0812">Transmembrane</keyword>
<comment type="caution">
    <text evidence="2">The sequence shown here is derived from an EMBL/GenBank/DDBJ whole genome shotgun (WGS) entry which is preliminary data.</text>
</comment>
<sequence>MTILDMLNKINKNNKLMAKGLEIIKDNYTSLVNDNYELIINEDGELNVKIPSLEKRDEYVYKSIGEYEYPLVMCMRIPDTKNVDKYNYVLGKFMELYKDKLDLLFKDVNTIEKLKENIVKTKNRIDFTTYASIFLGVIGAIALCIVDFFPTTRSIFILGIILFFILSLVIQLSKESQVKKIIDGYLSVIKTEWYKKQLSKEYAFLCNLAG</sequence>
<evidence type="ECO:0000313" key="3">
    <source>
        <dbReference type="Proteomes" id="UP000191056"/>
    </source>
</evidence>
<dbReference type="STRING" id="225345.CLCHR_26170"/>
<feature type="transmembrane region" description="Helical" evidence="1">
    <location>
        <begin position="155"/>
        <end position="172"/>
    </location>
</feature>
<evidence type="ECO:0000256" key="1">
    <source>
        <dbReference type="SAM" id="Phobius"/>
    </source>
</evidence>
<dbReference type="RefSeq" id="WP_079440234.1">
    <property type="nucleotide sequence ID" value="NZ_MZGT01000033.1"/>
</dbReference>
<name>A0A1V4IMK1_9CLOT</name>
<keyword evidence="1" id="KW-0472">Membrane</keyword>
<dbReference type="EMBL" id="MZGT01000033">
    <property type="protein sequence ID" value="OPJ61113.1"/>
    <property type="molecule type" value="Genomic_DNA"/>
</dbReference>
<evidence type="ECO:0000313" key="2">
    <source>
        <dbReference type="EMBL" id="OPJ61113.1"/>
    </source>
</evidence>
<dbReference type="OrthoDB" id="1905079at2"/>
<keyword evidence="1" id="KW-1133">Transmembrane helix</keyword>